<organism evidence="3 4">
    <name type="scientific">Microlunatus antarcticus</name>
    <dbReference type="NCBI Taxonomy" id="53388"/>
    <lineage>
        <taxon>Bacteria</taxon>
        <taxon>Bacillati</taxon>
        <taxon>Actinomycetota</taxon>
        <taxon>Actinomycetes</taxon>
        <taxon>Propionibacteriales</taxon>
        <taxon>Propionibacteriaceae</taxon>
        <taxon>Microlunatus</taxon>
    </lineage>
</organism>
<dbReference type="Pfam" id="PF04977">
    <property type="entry name" value="DivIC"/>
    <property type="match status" value="1"/>
</dbReference>
<dbReference type="GO" id="GO:0051301">
    <property type="term" value="P:cell division"/>
    <property type="evidence" value="ECO:0007669"/>
    <property type="project" value="UniProtKB-KW"/>
</dbReference>
<feature type="compositionally biased region" description="Low complexity" evidence="1">
    <location>
        <begin position="55"/>
        <end position="81"/>
    </location>
</feature>
<gene>
    <name evidence="3" type="ORF">FHX39_003534</name>
</gene>
<proteinExistence type="predicted"/>
<feature type="transmembrane region" description="Helical" evidence="2">
    <location>
        <begin position="117"/>
        <end position="139"/>
    </location>
</feature>
<dbReference type="InterPro" id="IPR007060">
    <property type="entry name" value="FtsL/DivIC"/>
</dbReference>
<evidence type="ECO:0000313" key="3">
    <source>
        <dbReference type="EMBL" id="MBB3328590.1"/>
    </source>
</evidence>
<feature type="region of interest" description="Disordered" evidence="1">
    <location>
        <begin position="234"/>
        <end position="258"/>
    </location>
</feature>
<dbReference type="EMBL" id="JACHZG010000001">
    <property type="protein sequence ID" value="MBB3328590.1"/>
    <property type="molecule type" value="Genomic_DNA"/>
</dbReference>
<keyword evidence="4" id="KW-1185">Reference proteome</keyword>
<keyword evidence="3" id="KW-0131">Cell cycle</keyword>
<evidence type="ECO:0000256" key="2">
    <source>
        <dbReference type="SAM" id="Phobius"/>
    </source>
</evidence>
<keyword evidence="2" id="KW-0472">Membrane</keyword>
<keyword evidence="3" id="KW-0132">Cell division</keyword>
<evidence type="ECO:0000256" key="1">
    <source>
        <dbReference type="SAM" id="MobiDB-lite"/>
    </source>
</evidence>
<protein>
    <submittedName>
        <fullName evidence="3">Cell division protein FtsB</fullName>
    </submittedName>
</protein>
<dbReference type="Proteomes" id="UP000565572">
    <property type="component" value="Unassembled WGS sequence"/>
</dbReference>
<keyword evidence="2" id="KW-0812">Transmembrane</keyword>
<reference evidence="3 4" key="1">
    <citation type="submission" date="2020-08" db="EMBL/GenBank/DDBJ databases">
        <title>Sequencing the genomes of 1000 actinobacteria strains.</title>
        <authorList>
            <person name="Klenk H.-P."/>
        </authorList>
    </citation>
    <scope>NUCLEOTIDE SEQUENCE [LARGE SCALE GENOMIC DNA]</scope>
    <source>
        <strain evidence="3 4">DSM 11053</strain>
    </source>
</reference>
<sequence>MPPSGPRPTSRPGAGPGRGKPRARPQARERSGSTDPANEPTVAFEVGTPAPEPKPAAAGAKAKARTTAAAAPVRSSAPRPGLTAPRSGRTAAAGSAVTRRSAAVLHRAVRANLTARALALVVVVLVLTISYATSLRIYFSQAHEIATTKAEIADSQAAIGDLQGQIARWNDPAYVAAQARERLGWLVPGETGYTVVGADGKPLGGGLTLDSSATTDPEQQQPMWWDRMWGSVKAADKPAPVKANPANRAPVTPDSKPR</sequence>
<accession>A0A7W5JYG2</accession>
<comment type="caution">
    <text evidence="3">The sequence shown here is derived from an EMBL/GenBank/DDBJ whole genome shotgun (WGS) entry which is preliminary data.</text>
</comment>
<feature type="compositionally biased region" description="Low complexity" evidence="1">
    <location>
        <begin position="237"/>
        <end position="251"/>
    </location>
</feature>
<evidence type="ECO:0000313" key="4">
    <source>
        <dbReference type="Proteomes" id="UP000565572"/>
    </source>
</evidence>
<keyword evidence="2" id="KW-1133">Transmembrane helix</keyword>
<dbReference type="RefSeq" id="WP_183340548.1">
    <property type="nucleotide sequence ID" value="NZ_JACHZG010000001.1"/>
</dbReference>
<feature type="region of interest" description="Disordered" evidence="1">
    <location>
        <begin position="1"/>
        <end position="97"/>
    </location>
</feature>
<name>A0A7W5JYG2_9ACTN</name>
<dbReference type="AlphaFoldDB" id="A0A7W5JYG2"/>